<dbReference type="GO" id="GO:0016020">
    <property type="term" value="C:membrane"/>
    <property type="evidence" value="ECO:0007669"/>
    <property type="project" value="InterPro"/>
</dbReference>
<name>A0A398B023_9BACI</name>
<feature type="transmembrane region" description="Helical" evidence="1">
    <location>
        <begin position="75"/>
        <end position="100"/>
    </location>
</feature>
<keyword evidence="1" id="KW-1133">Transmembrane helix</keyword>
<comment type="caution">
    <text evidence="2">The sequence shown here is derived from an EMBL/GenBank/DDBJ whole genome shotgun (WGS) entry which is preliminary data.</text>
</comment>
<dbReference type="NCBIfam" id="NF008528">
    <property type="entry name" value="PRK11463.1-2"/>
    <property type="match status" value="1"/>
</dbReference>
<evidence type="ECO:0000313" key="3">
    <source>
        <dbReference type="Proteomes" id="UP000265816"/>
    </source>
</evidence>
<dbReference type="OrthoDB" id="9792788at2"/>
<dbReference type="RefSeq" id="WP_119114011.1">
    <property type="nucleotide sequence ID" value="NZ_CBCSEO010000003.1"/>
</dbReference>
<dbReference type="PANTHER" id="PTHR35335:SF1">
    <property type="entry name" value="UPF0716 PROTEIN FXSA"/>
    <property type="match status" value="1"/>
</dbReference>
<dbReference type="PANTHER" id="PTHR35335">
    <property type="entry name" value="UPF0716 PROTEIN FXSA"/>
    <property type="match status" value="1"/>
</dbReference>
<organism evidence="2 3">
    <name type="scientific">Mesobacillus zeae</name>
    <dbReference type="NCBI Taxonomy" id="1917180"/>
    <lineage>
        <taxon>Bacteria</taxon>
        <taxon>Bacillati</taxon>
        <taxon>Bacillota</taxon>
        <taxon>Bacilli</taxon>
        <taxon>Bacillales</taxon>
        <taxon>Bacillaceae</taxon>
        <taxon>Mesobacillus</taxon>
    </lineage>
</organism>
<reference evidence="2 3" key="1">
    <citation type="submission" date="2018-08" db="EMBL/GenBank/DDBJ databases">
        <title>Bacillus jemisoniae sp. nov., Bacillus chryseoplanitiae sp. nov., Bacillus resnikiae sp. nov., and Bacillus frankliniae sp. nov., isolated from Viking spacecraft and associated surfaces.</title>
        <authorList>
            <person name="Seuylemezian A."/>
            <person name="Vaishampayan P."/>
        </authorList>
    </citation>
    <scope>NUCLEOTIDE SEQUENCE [LARGE SCALE GENOMIC DNA]</scope>
    <source>
        <strain evidence="2 3">JJ-247</strain>
    </source>
</reference>
<feature type="transmembrane region" description="Helical" evidence="1">
    <location>
        <begin position="26"/>
        <end position="46"/>
    </location>
</feature>
<evidence type="ECO:0000313" key="2">
    <source>
        <dbReference type="EMBL" id="RID83165.1"/>
    </source>
</evidence>
<gene>
    <name evidence="2" type="primary">fxsA</name>
    <name evidence="2" type="ORF">D1970_16740</name>
</gene>
<sequence length="127" mass="14104">MRYFLMILIVVPAAEIGILMFSGKTIGLIPTIAMIILTGVIGAALAKKQGMETLNKVRYNLGRGVMPGEEVLDGICILVGGTLLLTPGFLTDIMGFFLLAPPTRRLFKPLLQRTFRRWMNRNTIIIR</sequence>
<protein>
    <submittedName>
        <fullName evidence="2">Membrane protein FxsA</fullName>
    </submittedName>
</protein>
<evidence type="ECO:0000256" key="1">
    <source>
        <dbReference type="SAM" id="Phobius"/>
    </source>
</evidence>
<dbReference type="AlphaFoldDB" id="A0A398B023"/>
<keyword evidence="3" id="KW-1185">Reference proteome</keyword>
<keyword evidence="1" id="KW-0472">Membrane</keyword>
<dbReference type="InterPro" id="IPR007313">
    <property type="entry name" value="FxsA"/>
</dbReference>
<dbReference type="EMBL" id="QWVT01000029">
    <property type="protein sequence ID" value="RID83165.1"/>
    <property type="molecule type" value="Genomic_DNA"/>
</dbReference>
<dbReference type="Pfam" id="PF04186">
    <property type="entry name" value="FxsA"/>
    <property type="match status" value="1"/>
</dbReference>
<keyword evidence="1" id="KW-0812">Transmembrane</keyword>
<accession>A0A398B023</accession>
<proteinExistence type="predicted"/>
<dbReference type="Proteomes" id="UP000265816">
    <property type="component" value="Unassembled WGS sequence"/>
</dbReference>